<dbReference type="InParanoid" id="A0A5J5EJU2"/>
<reference evidence="2 3" key="1">
    <citation type="submission" date="2019-09" db="EMBL/GenBank/DDBJ databases">
        <title>Draft genome of the ectomycorrhizal ascomycete Sphaerosporella brunnea.</title>
        <authorList>
            <consortium name="DOE Joint Genome Institute"/>
            <person name="Benucci G.M."/>
            <person name="Marozzi G."/>
            <person name="Antonielli L."/>
            <person name="Sanchez S."/>
            <person name="Marco P."/>
            <person name="Wang X."/>
            <person name="Falini L.B."/>
            <person name="Barry K."/>
            <person name="Haridas S."/>
            <person name="Lipzen A."/>
            <person name="Labutti K."/>
            <person name="Grigoriev I.V."/>
            <person name="Murat C."/>
            <person name="Martin F."/>
            <person name="Albertini E."/>
            <person name="Donnini D."/>
            <person name="Bonito G."/>
        </authorList>
    </citation>
    <scope>NUCLEOTIDE SEQUENCE [LARGE SCALE GENOMIC DNA]</scope>
    <source>
        <strain evidence="2 3">Sb_GMNB300</strain>
    </source>
</reference>
<organism evidence="2 3">
    <name type="scientific">Sphaerosporella brunnea</name>
    <dbReference type="NCBI Taxonomy" id="1250544"/>
    <lineage>
        <taxon>Eukaryota</taxon>
        <taxon>Fungi</taxon>
        <taxon>Dikarya</taxon>
        <taxon>Ascomycota</taxon>
        <taxon>Pezizomycotina</taxon>
        <taxon>Pezizomycetes</taxon>
        <taxon>Pezizales</taxon>
        <taxon>Pyronemataceae</taxon>
        <taxon>Sphaerosporella</taxon>
    </lineage>
</organism>
<dbReference type="AlphaFoldDB" id="A0A5J5EJU2"/>
<feature type="chain" id="PRO_5023861563" evidence="1">
    <location>
        <begin position="20"/>
        <end position="241"/>
    </location>
</feature>
<name>A0A5J5EJU2_9PEZI</name>
<comment type="caution">
    <text evidence="2">The sequence shown here is derived from an EMBL/GenBank/DDBJ whole genome shotgun (WGS) entry which is preliminary data.</text>
</comment>
<evidence type="ECO:0000313" key="3">
    <source>
        <dbReference type="Proteomes" id="UP000326924"/>
    </source>
</evidence>
<keyword evidence="1" id="KW-0732">Signal</keyword>
<sequence length="241" mass="25588">MFFVFMTYILLLIISPSHTFHSPWTVGGGVEPVHVGYTYISHYARTCLKSVSGSFFGLSTTFYCGHSVCSANHLLSLTTGPVTATSAKNDSMFQTACNILNGMQQRDKAAQTPPQYGLPLLPPLTLHAQNLDAQPGLAANIHAATATLCLHGAGDLERDASSRRALERAVAAALAGPPQKRNIVCGARRGQQRRTFKCPPAGRVAFEVASAVKAECSGGGMNIGGQSGLGIEILGVESEWW</sequence>
<dbReference type="EMBL" id="VXIS01000249">
    <property type="protein sequence ID" value="KAA8895690.1"/>
    <property type="molecule type" value="Genomic_DNA"/>
</dbReference>
<gene>
    <name evidence="2" type="ORF">FN846DRAFT_995892</name>
</gene>
<proteinExistence type="predicted"/>
<evidence type="ECO:0000256" key="1">
    <source>
        <dbReference type="SAM" id="SignalP"/>
    </source>
</evidence>
<dbReference type="Proteomes" id="UP000326924">
    <property type="component" value="Unassembled WGS sequence"/>
</dbReference>
<accession>A0A5J5EJU2</accession>
<protein>
    <submittedName>
        <fullName evidence="2">Uncharacterized protein</fullName>
    </submittedName>
</protein>
<evidence type="ECO:0000313" key="2">
    <source>
        <dbReference type="EMBL" id="KAA8895690.1"/>
    </source>
</evidence>
<keyword evidence="3" id="KW-1185">Reference proteome</keyword>
<feature type="signal peptide" evidence="1">
    <location>
        <begin position="1"/>
        <end position="19"/>
    </location>
</feature>